<evidence type="ECO:0000256" key="1">
    <source>
        <dbReference type="SAM" id="Phobius"/>
    </source>
</evidence>
<dbReference type="RefSeq" id="WP_097133620.1">
    <property type="nucleotide sequence ID" value="NZ_OCMT01000004.1"/>
</dbReference>
<protein>
    <recommendedName>
        <fullName evidence="2">DUF4159 domain-containing protein</fullName>
    </recommendedName>
</protein>
<proteinExistence type="predicted"/>
<keyword evidence="4" id="KW-1185">Reference proteome</keyword>
<name>A0A286AE18_9SPHI</name>
<sequence>MKWSVFSNQFPVLKPFKGSLRCAAQFLLFTFTFLLITAFTFPPTYKIGKLKYAGGGDWYANRTALPNLVAFCNKNIATNFAAEEGIVEVGSAELYNYPFVYMTGHGNVTFNAQEVANLRKYLIGGGFLHIDDNYGLDKFIRPQMKKVFPELEFVELPANHKIYHQKFKFSNGLPKIHEHDNKRPQGFALIYKGRVVCYYSYECDLGNGWEDYGTYPSDTQESRNNALKMGANLIQYALTN</sequence>
<dbReference type="OrthoDB" id="9804083at2"/>
<keyword evidence="1" id="KW-1133">Transmembrane helix</keyword>
<dbReference type="Pfam" id="PF13709">
    <property type="entry name" value="DUF4159"/>
    <property type="match status" value="1"/>
</dbReference>
<dbReference type="InterPro" id="IPR025297">
    <property type="entry name" value="DUF4159"/>
</dbReference>
<feature type="domain" description="DUF4159" evidence="2">
    <location>
        <begin position="47"/>
        <end position="238"/>
    </location>
</feature>
<accession>A0A286AE18</accession>
<evidence type="ECO:0000313" key="3">
    <source>
        <dbReference type="EMBL" id="SOD20143.1"/>
    </source>
</evidence>
<keyword evidence="1" id="KW-0812">Transmembrane</keyword>
<dbReference type="Gene3D" id="3.40.50.12140">
    <property type="entry name" value="Domain of unknown function DUF4159"/>
    <property type="match status" value="1"/>
</dbReference>
<dbReference type="Proteomes" id="UP000219281">
    <property type="component" value="Unassembled WGS sequence"/>
</dbReference>
<organism evidence="3 4">
    <name type="scientific">Pedobacter xixiisoli</name>
    <dbReference type="NCBI Taxonomy" id="1476464"/>
    <lineage>
        <taxon>Bacteria</taxon>
        <taxon>Pseudomonadati</taxon>
        <taxon>Bacteroidota</taxon>
        <taxon>Sphingobacteriia</taxon>
        <taxon>Sphingobacteriales</taxon>
        <taxon>Sphingobacteriaceae</taxon>
        <taxon>Pedobacter</taxon>
    </lineage>
</organism>
<evidence type="ECO:0000259" key="2">
    <source>
        <dbReference type="Pfam" id="PF13709"/>
    </source>
</evidence>
<keyword evidence="1" id="KW-0472">Membrane</keyword>
<dbReference type="AlphaFoldDB" id="A0A286AE18"/>
<evidence type="ECO:0000313" key="4">
    <source>
        <dbReference type="Proteomes" id="UP000219281"/>
    </source>
</evidence>
<gene>
    <name evidence="3" type="ORF">SAMN06297358_3855</name>
</gene>
<dbReference type="EMBL" id="OCMT01000004">
    <property type="protein sequence ID" value="SOD20143.1"/>
    <property type="molecule type" value="Genomic_DNA"/>
</dbReference>
<feature type="transmembrane region" description="Helical" evidence="1">
    <location>
        <begin position="23"/>
        <end position="41"/>
    </location>
</feature>
<reference evidence="4" key="1">
    <citation type="submission" date="2017-09" db="EMBL/GenBank/DDBJ databases">
        <authorList>
            <person name="Varghese N."/>
            <person name="Submissions S."/>
        </authorList>
    </citation>
    <scope>NUCLEOTIDE SEQUENCE [LARGE SCALE GENOMIC DNA]</scope>
    <source>
        <strain evidence="4">CGMCC 1.12803</strain>
    </source>
</reference>